<dbReference type="AlphaFoldDB" id="A0A452VB05"/>
<evidence type="ECO:0000313" key="7">
    <source>
        <dbReference type="Ensembl" id="ENSUMAP00000030788"/>
    </source>
</evidence>
<keyword evidence="2" id="KW-0547">Nucleotide-binding</keyword>
<dbReference type="InterPro" id="IPR046342">
    <property type="entry name" value="CBS_dom_sf"/>
</dbReference>
<dbReference type="GO" id="GO:0019901">
    <property type="term" value="F:protein kinase binding"/>
    <property type="evidence" value="ECO:0007669"/>
    <property type="project" value="TreeGrafter"/>
</dbReference>
<dbReference type="Gene3D" id="3.10.580.10">
    <property type="entry name" value="CBS-domain"/>
    <property type="match status" value="1"/>
</dbReference>
<keyword evidence="3" id="KW-0067">ATP-binding</keyword>
<dbReference type="PANTHER" id="PTHR13780">
    <property type="entry name" value="AMP-ACTIVATED PROTEIN KINASE, GAMMA REGULATORY SUBUNIT"/>
    <property type="match status" value="1"/>
</dbReference>
<evidence type="ECO:0000256" key="3">
    <source>
        <dbReference type="ARBA" id="ARBA00022840"/>
    </source>
</evidence>
<dbReference type="GO" id="GO:0031588">
    <property type="term" value="C:nucleotide-activated protein kinase complex"/>
    <property type="evidence" value="ECO:0007669"/>
    <property type="project" value="TreeGrafter"/>
</dbReference>
<protein>
    <submittedName>
        <fullName evidence="7">Uncharacterized protein</fullName>
    </submittedName>
</protein>
<dbReference type="Ensembl" id="ENSUMAT00000036395.1">
    <property type="protein sequence ID" value="ENSUMAP00000030788.1"/>
    <property type="gene ID" value="ENSUMAG00000022244.1"/>
</dbReference>
<keyword evidence="5" id="KW-0325">Glycoprotein</keyword>
<evidence type="ECO:0000256" key="2">
    <source>
        <dbReference type="ARBA" id="ARBA00022741"/>
    </source>
</evidence>
<organism evidence="7">
    <name type="scientific">Ursus maritimus</name>
    <name type="common">Polar bear</name>
    <name type="synonym">Thalarctos maritimus</name>
    <dbReference type="NCBI Taxonomy" id="29073"/>
    <lineage>
        <taxon>Eukaryota</taxon>
        <taxon>Metazoa</taxon>
        <taxon>Chordata</taxon>
        <taxon>Craniata</taxon>
        <taxon>Vertebrata</taxon>
        <taxon>Euteleostomi</taxon>
        <taxon>Mammalia</taxon>
        <taxon>Eutheria</taxon>
        <taxon>Laurasiatheria</taxon>
        <taxon>Carnivora</taxon>
        <taxon>Caniformia</taxon>
        <taxon>Ursidae</taxon>
        <taxon>Ursus</taxon>
    </lineage>
</organism>
<dbReference type="GO" id="GO:0019887">
    <property type="term" value="F:protein kinase regulator activity"/>
    <property type="evidence" value="ECO:0007669"/>
    <property type="project" value="TreeGrafter"/>
</dbReference>
<feature type="region of interest" description="Disordered" evidence="6">
    <location>
        <begin position="1"/>
        <end position="20"/>
    </location>
</feature>
<accession>A0A452VB05</accession>
<dbReference type="InterPro" id="IPR050511">
    <property type="entry name" value="AMPK_gamma/SDS23_families"/>
</dbReference>
<keyword evidence="4" id="KW-0129">CBS domain</keyword>
<keyword evidence="1" id="KW-0677">Repeat</keyword>
<proteinExistence type="predicted"/>
<evidence type="ECO:0000256" key="6">
    <source>
        <dbReference type="SAM" id="MobiDB-lite"/>
    </source>
</evidence>
<dbReference type="PANTHER" id="PTHR13780:SF38">
    <property type="entry name" value="5'-AMP-ACTIVATED PROTEIN KINASE SUBUNIT GAMMA-1"/>
    <property type="match status" value="1"/>
</dbReference>
<dbReference type="GO" id="GO:0005634">
    <property type="term" value="C:nucleus"/>
    <property type="evidence" value="ECO:0007669"/>
    <property type="project" value="TreeGrafter"/>
</dbReference>
<dbReference type="GO" id="GO:0005524">
    <property type="term" value="F:ATP binding"/>
    <property type="evidence" value="ECO:0007669"/>
    <property type="project" value="UniProtKB-KW"/>
</dbReference>
<name>A0A452VB05_URSMA</name>
<dbReference type="GO" id="GO:0005737">
    <property type="term" value="C:cytoplasm"/>
    <property type="evidence" value="ECO:0007669"/>
    <property type="project" value="TreeGrafter"/>
</dbReference>
<evidence type="ECO:0000256" key="5">
    <source>
        <dbReference type="ARBA" id="ARBA00023180"/>
    </source>
</evidence>
<reference evidence="7" key="1">
    <citation type="submission" date="2019-03" db="UniProtKB">
        <authorList>
            <consortium name="Ensembl"/>
        </authorList>
    </citation>
    <scope>IDENTIFICATION</scope>
</reference>
<dbReference type="GO" id="GO:0016208">
    <property type="term" value="F:AMP binding"/>
    <property type="evidence" value="ECO:0007669"/>
    <property type="project" value="TreeGrafter"/>
</dbReference>
<dbReference type="GeneTree" id="ENSGT00950000185222"/>
<sequence length="79" mass="8677">MEMSLLQTAPRALENEHPQEIPESNNGCFMMKFHRCGDLIPTSSKLVVFDTSLQVQKAVFALVANGVRACGACPIFCFS</sequence>
<evidence type="ECO:0000256" key="4">
    <source>
        <dbReference type="ARBA" id="ARBA00023122"/>
    </source>
</evidence>
<evidence type="ECO:0000256" key="1">
    <source>
        <dbReference type="ARBA" id="ARBA00022737"/>
    </source>
</evidence>